<dbReference type="RefSeq" id="WP_062123133.1">
    <property type="nucleotide sequence ID" value="NZ_LRBG01000001.1"/>
</dbReference>
<dbReference type="Proteomes" id="UP000075613">
    <property type="component" value="Unassembled WGS sequence"/>
</dbReference>
<evidence type="ECO:0000313" key="4">
    <source>
        <dbReference type="EMBL" id="KXU91122.1"/>
    </source>
</evidence>
<dbReference type="AlphaFoldDB" id="A0A149Q1F1"/>
<dbReference type="Gene3D" id="3.40.50.1360">
    <property type="match status" value="1"/>
</dbReference>
<comment type="subunit">
    <text evidence="3">Homodimer.</text>
</comment>
<sequence length="231" mass="23880">MTQDELKQLVGQAAADYVNANVPQGSVIGVGTGSTANCFIDALAASKSRYRGAVSSSLATTARLQSHGFKVLDLNEIDSLPVYVDGADEIDHSGAMIKGGGGALTREKIVASVSDVFVCIADASKVVATLGNFPLPIEVVPMARTAIGRRVTALGGVPVVRVTKEGAPFITDNGNEIIDVKGLSISDPRTLEAHINAWPGVVTVGLFAGRGANLCLLGTDSGVQTITYDQK</sequence>
<accession>A0A149Q1F1</accession>
<keyword evidence="2 3" id="KW-0413">Isomerase</keyword>
<comment type="function">
    <text evidence="3">Catalyzes the reversible conversion of ribose-5-phosphate to ribulose 5-phosphate.</text>
</comment>
<dbReference type="InterPro" id="IPR004788">
    <property type="entry name" value="Ribose5P_isomerase_type_A"/>
</dbReference>
<feature type="binding site" evidence="3">
    <location>
        <begin position="98"/>
        <end position="101"/>
    </location>
    <ligand>
        <name>substrate</name>
    </ligand>
</feature>
<dbReference type="NCBIfam" id="NF001924">
    <property type="entry name" value="PRK00702.1"/>
    <property type="match status" value="1"/>
</dbReference>
<dbReference type="SUPFAM" id="SSF100950">
    <property type="entry name" value="NagB/RpiA/CoA transferase-like"/>
    <property type="match status" value="1"/>
</dbReference>
<dbReference type="UniPathway" id="UPA00115">
    <property type="reaction ID" value="UER00412"/>
</dbReference>
<dbReference type="NCBIfam" id="TIGR00021">
    <property type="entry name" value="rpiA"/>
    <property type="match status" value="1"/>
</dbReference>
<dbReference type="SUPFAM" id="SSF75445">
    <property type="entry name" value="D-ribose-5-phosphate isomerase (RpiA), lid domain"/>
    <property type="match status" value="1"/>
</dbReference>
<comment type="pathway">
    <text evidence="3">Carbohydrate degradation; pentose phosphate pathway; D-ribose 5-phosphate from D-ribulose 5-phosphate (non-oxidative stage): step 1/1.</text>
</comment>
<feature type="binding site" evidence="3">
    <location>
        <begin position="85"/>
        <end position="88"/>
    </location>
    <ligand>
        <name>substrate</name>
    </ligand>
</feature>
<dbReference type="FunFam" id="3.40.50.1360:FF:000001">
    <property type="entry name" value="Ribose-5-phosphate isomerase A"/>
    <property type="match status" value="1"/>
</dbReference>
<keyword evidence="5" id="KW-1185">Reference proteome</keyword>
<organism evidence="4 5">
    <name type="scientific">Paraburkholderia monticola</name>
    <dbReference type="NCBI Taxonomy" id="1399968"/>
    <lineage>
        <taxon>Bacteria</taxon>
        <taxon>Pseudomonadati</taxon>
        <taxon>Pseudomonadota</taxon>
        <taxon>Betaproteobacteria</taxon>
        <taxon>Burkholderiales</taxon>
        <taxon>Burkholderiaceae</taxon>
        <taxon>Paraburkholderia</taxon>
    </lineage>
</organism>
<evidence type="ECO:0000313" key="5">
    <source>
        <dbReference type="Proteomes" id="UP000075613"/>
    </source>
</evidence>
<comment type="similarity">
    <text evidence="3">Belongs to the ribose 5-phosphate isomerase family.</text>
</comment>
<dbReference type="HAMAP" id="MF_00170">
    <property type="entry name" value="Rib_5P_isom_A"/>
    <property type="match status" value="1"/>
</dbReference>
<feature type="binding site" evidence="3">
    <location>
        <begin position="32"/>
        <end position="35"/>
    </location>
    <ligand>
        <name>substrate</name>
    </ligand>
</feature>
<dbReference type="EMBL" id="LRBG01000001">
    <property type="protein sequence ID" value="KXU91122.1"/>
    <property type="molecule type" value="Genomic_DNA"/>
</dbReference>
<dbReference type="EC" id="5.3.1.6" evidence="3"/>
<name>A0A149Q1F1_9BURK</name>
<dbReference type="Pfam" id="PF06026">
    <property type="entry name" value="Rib_5-P_isom_A"/>
    <property type="match status" value="1"/>
</dbReference>
<dbReference type="PANTHER" id="PTHR11934">
    <property type="entry name" value="RIBOSE-5-PHOSPHATE ISOMERASE"/>
    <property type="match status" value="1"/>
</dbReference>
<dbReference type="InterPro" id="IPR037171">
    <property type="entry name" value="NagB/RpiA_transferase-like"/>
</dbReference>
<dbReference type="InterPro" id="IPR020672">
    <property type="entry name" value="Ribose5P_isomerase_typA_subgr"/>
</dbReference>
<evidence type="ECO:0000256" key="3">
    <source>
        <dbReference type="HAMAP-Rule" id="MF_00170"/>
    </source>
</evidence>
<comment type="catalytic activity">
    <reaction evidence="1 3">
        <text>aldehydo-D-ribose 5-phosphate = D-ribulose 5-phosphate</text>
        <dbReference type="Rhea" id="RHEA:14657"/>
        <dbReference type="ChEBI" id="CHEBI:58121"/>
        <dbReference type="ChEBI" id="CHEBI:58273"/>
        <dbReference type="EC" id="5.3.1.6"/>
    </reaction>
</comment>
<comment type="caution">
    <text evidence="4">The sequence shown here is derived from an EMBL/GenBank/DDBJ whole genome shotgun (WGS) entry which is preliminary data.</text>
</comment>
<dbReference type="GO" id="GO:0006014">
    <property type="term" value="P:D-ribose metabolic process"/>
    <property type="evidence" value="ECO:0007669"/>
    <property type="project" value="TreeGrafter"/>
</dbReference>
<dbReference type="GO" id="GO:0009052">
    <property type="term" value="P:pentose-phosphate shunt, non-oxidative branch"/>
    <property type="evidence" value="ECO:0007669"/>
    <property type="project" value="UniProtKB-UniRule"/>
</dbReference>
<proteinExistence type="inferred from homology"/>
<feature type="active site" description="Proton acceptor" evidence="3">
    <location>
        <position position="107"/>
    </location>
</feature>
<protein>
    <recommendedName>
        <fullName evidence="3">Ribose-5-phosphate isomerase A</fullName>
        <ecNumber evidence="3">5.3.1.6</ecNumber>
    </recommendedName>
    <alternativeName>
        <fullName evidence="3">Phosphoriboisomerase A</fullName>
        <shortName evidence="3">PRI</shortName>
    </alternativeName>
</protein>
<feature type="binding site" evidence="3">
    <location>
        <position position="125"/>
    </location>
    <ligand>
        <name>substrate</name>
    </ligand>
</feature>
<dbReference type="PANTHER" id="PTHR11934:SF0">
    <property type="entry name" value="RIBOSE-5-PHOSPHATE ISOMERASE"/>
    <property type="match status" value="1"/>
</dbReference>
<dbReference type="Gene3D" id="3.30.70.260">
    <property type="match status" value="1"/>
</dbReference>
<dbReference type="GO" id="GO:0004751">
    <property type="term" value="F:ribose-5-phosphate isomerase activity"/>
    <property type="evidence" value="ECO:0007669"/>
    <property type="project" value="UniProtKB-UniRule"/>
</dbReference>
<dbReference type="GO" id="GO:0005829">
    <property type="term" value="C:cytosol"/>
    <property type="evidence" value="ECO:0007669"/>
    <property type="project" value="TreeGrafter"/>
</dbReference>
<evidence type="ECO:0000256" key="2">
    <source>
        <dbReference type="ARBA" id="ARBA00023235"/>
    </source>
</evidence>
<reference evidence="4 5" key="1">
    <citation type="journal article" date="2015" name="Int. J. Syst. Evol. Microbiol.">
        <title>Burkholderia monticola sp. nov., isolated from mountain soil.</title>
        <authorList>
            <person name="Baek I."/>
            <person name="Seo B."/>
            <person name="Lee I."/>
            <person name="Yi H."/>
            <person name="Chun J."/>
        </authorList>
    </citation>
    <scope>NUCLEOTIDE SEQUENCE [LARGE SCALE GENOMIC DNA]</scope>
    <source>
        <strain evidence="4 5">JC2948</strain>
    </source>
</reference>
<dbReference type="CDD" id="cd01398">
    <property type="entry name" value="RPI_A"/>
    <property type="match status" value="1"/>
</dbReference>
<dbReference type="OrthoDB" id="5870696at2"/>
<evidence type="ECO:0000256" key="1">
    <source>
        <dbReference type="ARBA" id="ARBA00001713"/>
    </source>
</evidence>
<dbReference type="STRING" id="1399968.CI15_00565"/>
<gene>
    <name evidence="3" type="primary">rpiA</name>
    <name evidence="4" type="ORF">CI15_00565</name>
</gene>